<keyword evidence="2" id="KW-1185">Reference proteome</keyword>
<protein>
    <submittedName>
        <fullName evidence="1">Uncharacterized protein</fullName>
    </submittedName>
</protein>
<sequence>MTSDSTQAIYPGFMHNQVTLSRPSPSSSEFTSSSTLFPVSTTLIVSRFPPELLSCIFMILSVIEPPKPGPPTQTLGWIRSATHVCRSDSGAIEVLARAKQTPLYVDAFVDVFEAPPYRTAKFVTNLIARTRVLHVSSEFITLRISALLNAPAPMLETLEVAMLKAPLTERITAANFLGGVAPVLNTLRVRGDGLWFPWASPVLGQLVSLEVTCSDFWHLEIRLLASVGQVLRALGHMSNLEDLVLFLAFRPEKIDGQERVALPRLRKLDLKGPLDCAIPFLQELILPAGATLQMRVMDKQFTEPFDMKPEDIGALFDALSSSHPLYGETVTSLDISYSTDPPRSMFEMEETLPTKIVIAALRQLDARDCPWTLLEFPRGSVMSMLGVLVTTATRLSSPADLRELRMLIEDCDEATWRSTLNMTTSVQEIHATRSLSSLCSALGAEGLAILAPRLQTLVLHGIVSTPEDTNNAASSGLEYPWSMVARCLAVRVKKGTNLERLDLMNCSITKNSARILAQVVPGMNVVVQT</sequence>
<organism evidence="1 2">
    <name type="scientific">Auriscalpium vulgare</name>
    <dbReference type="NCBI Taxonomy" id="40419"/>
    <lineage>
        <taxon>Eukaryota</taxon>
        <taxon>Fungi</taxon>
        <taxon>Dikarya</taxon>
        <taxon>Basidiomycota</taxon>
        <taxon>Agaricomycotina</taxon>
        <taxon>Agaricomycetes</taxon>
        <taxon>Russulales</taxon>
        <taxon>Auriscalpiaceae</taxon>
        <taxon>Auriscalpium</taxon>
    </lineage>
</organism>
<evidence type="ECO:0000313" key="2">
    <source>
        <dbReference type="Proteomes" id="UP000814033"/>
    </source>
</evidence>
<comment type="caution">
    <text evidence="1">The sequence shown here is derived from an EMBL/GenBank/DDBJ whole genome shotgun (WGS) entry which is preliminary data.</text>
</comment>
<evidence type="ECO:0000313" key="1">
    <source>
        <dbReference type="EMBL" id="KAI0041722.1"/>
    </source>
</evidence>
<accession>A0ACB8RCN9</accession>
<gene>
    <name evidence="1" type="ORF">FA95DRAFT_1610790</name>
</gene>
<reference evidence="1" key="2">
    <citation type="journal article" date="2022" name="New Phytol.">
        <title>Evolutionary transition to the ectomycorrhizal habit in the genomes of a hyperdiverse lineage of mushroom-forming fungi.</title>
        <authorList>
            <person name="Looney B."/>
            <person name="Miyauchi S."/>
            <person name="Morin E."/>
            <person name="Drula E."/>
            <person name="Courty P.E."/>
            <person name="Kohler A."/>
            <person name="Kuo A."/>
            <person name="LaButti K."/>
            <person name="Pangilinan J."/>
            <person name="Lipzen A."/>
            <person name="Riley R."/>
            <person name="Andreopoulos W."/>
            <person name="He G."/>
            <person name="Johnson J."/>
            <person name="Nolan M."/>
            <person name="Tritt A."/>
            <person name="Barry K.W."/>
            <person name="Grigoriev I.V."/>
            <person name="Nagy L.G."/>
            <person name="Hibbett D."/>
            <person name="Henrissat B."/>
            <person name="Matheny P.B."/>
            <person name="Labbe J."/>
            <person name="Martin F.M."/>
        </authorList>
    </citation>
    <scope>NUCLEOTIDE SEQUENCE</scope>
    <source>
        <strain evidence="1">FP105234-sp</strain>
    </source>
</reference>
<dbReference type="EMBL" id="MU276106">
    <property type="protein sequence ID" value="KAI0041722.1"/>
    <property type="molecule type" value="Genomic_DNA"/>
</dbReference>
<proteinExistence type="predicted"/>
<reference evidence="1" key="1">
    <citation type="submission" date="2021-02" db="EMBL/GenBank/DDBJ databases">
        <authorList>
            <consortium name="DOE Joint Genome Institute"/>
            <person name="Ahrendt S."/>
            <person name="Looney B.P."/>
            <person name="Miyauchi S."/>
            <person name="Morin E."/>
            <person name="Drula E."/>
            <person name="Courty P.E."/>
            <person name="Chicoki N."/>
            <person name="Fauchery L."/>
            <person name="Kohler A."/>
            <person name="Kuo A."/>
            <person name="Labutti K."/>
            <person name="Pangilinan J."/>
            <person name="Lipzen A."/>
            <person name="Riley R."/>
            <person name="Andreopoulos W."/>
            <person name="He G."/>
            <person name="Johnson J."/>
            <person name="Barry K.W."/>
            <person name="Grigoriev I.V."/>
            <person name="Nagy L."/>
            <person name="Hibbett D."/>
            <person name="Henrissat B."/>
            <person name="Matheny P.B."/>
            <person name="Labbe J."/>
            <person name="Martin F."/>
        </authorList>
    </citation>
    <scope>NUCLEOTIDE SEQUENCE</scope>
    <source>
        <strain evidence="1">FP105234-sp</strain>
    </source>
</reference>
<dbReference type="Proteomes" id="UP000814033">
    <property type="component" value="Unassembled WGS sequence"/>
</dbReference>
<name>A0ACB8RCN9_9AGAM</name>